<dbReference type="AlphaFoldDB" id="A0A3K0W791"/>
<evidence type="ECO:0000313" key="4">
    <source>
        <dbReference type="EMBL" id="MGE13499.1"/>
    </source>
</evidence>
<name>A0A3K0W791_ECOLX</name>
<protein>
    <submittedName>
        <fullName evidence="3">IraD leader peptide IdlP</fullName>
    </submittedName>
</protein>
<dbReference type="EMBL" id="AASZRA010000012">
    <property type="protein sequence ID" value="EFI6953070.1"/>
    <property type="molecule type" value="Genomic_DNA"/>
</dbReference>
<evidence type="ECO:0000313" key="5">
    <source>
        <dbReference type="EMBL" id="QMF70263.1"/>
    </source>
</evidence>
<dbReference type="Proteomes" id="UP000775646">
    <property type="component" value="Unassembled WGS sequence"/>
</dbReference>
<evidence type="ECO:0000313" key="2">
    <source>
        <dbReference type="EMBL" id="EFI6953070.1"/>
    </source>
</evidence>
<organism evidence="4 6">
    <name type="scientific">Escherichia coli</name>
    <dbReference type="NCBI Taxonomy" id="562"/>
    <lineage>
        <taxon>Bacteria</taxon>
        <taxon>Pseudomonadati</taxon>
        <taxon>Pseudomonadota</taxon>
        <taxon>Gammaproteobacteria</taxon>
        <taxon>Enterobacterales</taxon>
        <taxon>Enterobacteriaceae</taxon>
        <taxon>Escherichia</taxon>
    </lineage>
</organism>
<sequence>MENEHQYSGARHSGQAAYVAKRQECAK</sequence>
<reference evidence="2" key="2">
    <citation type="submission" date="2020-02" db="EMBL/GenBank/DDBJ databases">
        <authorList>
            <consortium name="GenomeTrakr network: Whole genome sequencing for foodborne pathogen traceback"/>
        </authorList>
    </citation>
    <scope>NUCLEOTIDE SEQUENCE</scope>
    <source>
        <strain evidence="2">CFSAN046653</strain>
    </source>
</reference>
<dbReference type="EMBL" id="CP057293">
    <property type="protein sequence ID" value="QMF70263.1"/>
    <property type="molecule type" value="Genomic_DNA"/>
</dbReference>
<reference evidence="4 6" key="1">
    <citation type="submission" date="2018-10" db="EMBL/GenBank/DDBJ databases">
        <authorList>
            <consortium name="NARMS: The National Antimicrobial Resistance Monitoring System"/>
        </authorList>
    </citation>
    <scope>NUCLEOTIDE SEQUENCE [LARGE SCALE GENOMIC DNA]</scope>
    <source>
        <strain evidence="4 6">CVM N17EC0060</strain>
    </source>
</reference>
<reference evidence="5 7" key="3">
    <citation type="submission" date="2020-06" db="EMBL/GenBank/DDBJ databases">
        <title>REHAB project genomes.</title>
        <authorList>
            <person name="Shaw L.P."/>
        </authorList>
    </citation>
    <scope>NUCLEOTIDE SEQUENCE [LARGE SCALE GENOMIC DNA]</scope>
    <source>
        <strain evidence="5 7">RHB30-C10</strain>
    </source>
</reference>
<proteinExistence type="predicted"/>
<dbReference type="RefSeq" id="WP_122989392.1">
    <property type="nucleotide sequence ID" value="NZ_AP022049.1"/>
</dbReference>
<evidence type="ECO:0000313" key="3">
    <source>
        <dbReference type="EMBL" id="MDO2577317.1"/>
    </source>
</evidence>
<dbReference type="Proteomes" id="UP000272336">
    <property type="component" value="Unassembled WGS sequence"/>
</dbReference>
<accession>A0A3K0W791</accession>
<feature type="region of interest" description="Disordered" evidence="1">
    <location>
        <begin position="1"/>
        <end position="27"/>
    </location>
</feature>
<dbReference type="Proteomes" id="UP001173661">
    <property type="component" value="Unassembled WGS sequence"/>
</dbReference>
<dbReference type="EMBL" id="JAUKXU010000034">
    <property type="protein sequence ID" value="MDO2577317.1"/>
    <property type="molecule type" value="Genomic_DNA"/>
</dbReference>
<evidence type="ECO:0000256" key="1">
    <source>
        <dbReference type="SAM" id="MobiDB-lite"/>
    </source>
</evidence>
<evidence type="ECO:0000313" key="6">
    <source>
        <dbReference type="Proteomes" id="UP000272336"/>
    </source>
</evidence>
<dbReference type="EMBL" id="RNLZ01000010">
    <property type="protein sequence ID" value="MGE13499.1"/>
    <property type="molecule type" value="Genomic_DNA"/>
</dbReference>
<gene>
    <name evidence="3" type="primary">idlP</name>
    <name evidence="2" type="ORF">BCB93_002720</name>
    <name evidence="4" type="ORF">D9D43_07820</name>
    <name evidence="5" type="ORF">HVY77_22540</name>
    <name evidence="3" type="ORF">Q2V20_24885</name>
</gene>
<dbReference type="Proteomes" id="UP000512322">
    <property type="component" value="Chromosome"/>
</dbReference>
<evidence type="ECO:0000313" key="7">
    <source>
        <dbReference type="Proteomes" id="UP000512322"/>
    </source>
</evidence>
<reference evidence="3" key="4">
    <citation type="submission" date="2023-07" db="EMBL/GenBank/DDBJ databases">
        <title>High risk of intestinal colonization with ESBL-producing Escherichia coli among soldiers of military contingents in specific geographic regions.</title>
        <authorList>
            <person name="Literacka E."/>
        </authorList>
    </citation>
    <scope>NUCLEOTIDE SEQUENCE</scope>
    <source>
        <strain evidence="3">66</strain>
    </source>
</reference>